<dbReference type="InterPro" id="IPR013324">
    <property type="entry name" value="RNA_pol_sigma_r3/r4-like"/>
</dbReference>
<keyword evidence="3" id="KW-0731">Sigma factor</keyword>
<organism evidence="8 9">
    <name type="scientific">Robertmurraya mangrovi</name>
    <dbReference type="NCBI Taxonomy" id="3098077"/>
    <lineage>
        <taxon>Bacteria</taxon>
        <taxon>Bacillati</taxon>
        <taxon>Bacillota</taxon>
        <taxon>Bacilli</taxon>
        <taxon>Bacillales</taxon>
        <taxon>Bacillaceae</taxon>
        <taxon>Robertmurraya</taxon>
    </lineage>
</organism>
<dbReference type="InterPro" id="IPR014284">
    <property type="entry name" value="RNA_pol_sigma-70_dom"/>
</dbReference>
<dbReference type="PANTHER" id="PTHR43133">
    <property type="entry name" value="RNA POLYMERASE ECF-TYPE SIGMA FACTO"/>
    <property type="match status" value="1"/>
</dbReference>
<dbReference type="Pfam" id="PF04545">
    <property type="entry name" value="Sigma70_r4"/>
    <property type="match status" value="1"/>
</dbReference>
<dbReference type="NCBIfam" id="TIGR02937">
    <property type="entry name" value="sigma70-ECF"/>
    <property type="match status" value="1"/>
</dbReference>
<dbReference type="InterPro" id="IPR007630">
    <property type="entry name" value="RNA_pol_sigma70_r4"/>
</dbReference>
<feature type="domain" description="RNA polymerase sigma-70 region 2" evidence="6">
    <location>
        <begin position="26"/>
        <end position="93"/>
    </location>
</feature>
<evidence type="ECO:0000256" key="5">
    <source>
        <dbReference type="ARBA" id="ARBA00023163"/>
    </source>
</evidence>
<evidence type="ECO:0000259" key="7">
    <source>
        <dbReference type="Pfam" id="PF04545"/>
    </source>
</evidence>
<dbReference type="PANTHER" id="PTHR43133:SF60">
    <property type="entry name" value="RNA POLYMERASE SIGMA FACTOR SIGV"/>
    <property type="match status" value="1"/>
</dbReference>
<name>A0ABU5J5B1_9BACI</name>
<evidence type="ECO:0000259" key="6">
    <source>
        <dbReference type="Pfam" id="PF04542"/>
    </source>
</evidence>
<dbReference type="Proteomes" id="UP001290455">
    <property type="component" value="Unassembled WGS sequence"/>
</dbReference>
<proteinExistence type="inferred from homology"/>
<feature type="domain" description="RNA polymerase sigma-70 region 4" evidence="7">
    <location>
        <begin position="121"/>
        <end position="170"/>
    </location>
</feature>
<dbReference type="InterPro" id="IPR007627">
    <property type="entry name" value="RNA_pol_sigma70_r2"/>
</dbReference>
<dbReference type="Gene3D" id="1.10.1740.10">
    <property type="match status" value="1"/>
</dbReference>
<dbReference type="InterPro" id="IPR036388">
    <property type="entry name" value="WH-like_DNA-bd_sf"/>
</dbReference>
<dbReference type="Pfam" id="PF04542">
    <property type="entry name" value="Sigma70_r2"/>
    <property type="match status" value="1"/>
</dbReference>
<evidence type="ECO:0000256" key="4">
    <source>
        <dbReference type="ARBA" id="ARBA00023125"/>
    </source>
</evidence>
<dbReference type="EMBL" id="JAXOFX010000029">
    <property type="protein sequence ID" value="MDZ5474597.1"/>
    <property type="molecule type" value="Genomic_DNA"/>
</dbReference>
<evidence type="ECO:0000256" key="3">
    <source>
        <dbReference type="ARBA" id="ARBA00023082"/>
    </source>
</evidence>
<evidence type="ECO:0000313" key="8">
    <source>
        <dbReference type="EMBL" id="MDZ5474597.1"/>
    </source>
</evidence>
<keyword evidence="9" id="KW-1185">Reference proteome</keyword>
<protein>
    <submittedName>
        <fullName evidence="8">RNA polymerase sigma factor</fullName>
    </submittedName>
</protein>
<gene>
    <name evidence="8" type="ORF">SM124_23305</name>
</gene>
<dbReference type="SUPFAM" id="SSF88659">
    <property type="entry name" value="Sigma3 and sigma4 domains of RNA polymerase sigma factors"/>
    <property type="match status" value="1"/>
</dbReference>
<evidence type="ECO:0000313" key="9">
    <source>
        <dbReference type="Proteomes" id="UP001290455"/>
    </source>
</evidence>
<dbReference type="RefSeq" id="WP_322448876.1">
    <property type="nucleotide sequence ID" value="NZ_JAXOFX010000029.1"/>
</dbReference>
<dbReference type="CDD" id="cd06171">
    <property type="entry name" value="Sigma70_r4"/>
    <property type="match status" value="1"/>
</dbReference>
<keyword evidence="2" id="KW-0805">Transcription regulation</keyword>
<dbReference type="SUPFAM" id="SSF88946">
    <property type="entry name" value="Sigma2 domain of RNA polymerase sigma factors"/>
    <property type="match status" value="1"/>
</dbReference>
<reference evidence="8 9" key="1">
    <citation type="submission" date="2023-11" db="EMBL/GenBank/DDBJ databases">
        <title>Bacillus jintuensis, isolated from a mudflat on the Beibu Gulf coast.</title>
        <authorList>
            <person name="Li M."/>
        </authorList>
    </citation>
    <scope>NUCLEOTIDE SEQUENCE [LARGE SCALE GENOMIC DNA]</scope>
    <source>
        <strain evidence="8 9">31A1R</strain>
    </source>
</reference>
<evidence type="ECO:0000256" key="2">
    <source>
        <dbReference type="ARBA" id="ARBA00023015"/>
    </source>
</evidence>
<evidence type="ECO:0000256" key="1">
    <source>
        <dbReference type="ARBA" id="ARBA00010641"/>
    </source>
</evidence>
<dbReference type="InterPro" id="IPR013325">
    <property type="entry name" value="RNA_pol_sigma_r2"/>
</dbReference>
<dbReference type="InterPro" id="IPR039425">
    <property type="entry name" value="RNA_pol_sigma-70-like"/>
</dbReference>
<comment type="caution">
    <text evidence="8">The sequence shown here is derived from an EMBL/GenBank/DDBJ whole genome shotgun (WGS) entry which is preliminary data.</text>
</comment>
<sequence length="183" mass="21661">MSVNENKVSQLIQKFQEGDKEAFDQLYVLFKPSLYAFLFRFTKDEQFCIDIVQDAFLKLHENVHRYDSNKASLKTYLFQIAYNLMINKLNRRKKWEKLIPFLIPRHSQTIHQDESLTIREAILQLSESHRAIIILSYYHEMTQNEISEVVGIPVGTVKSRLHHAINKLREFLEVDLHGQEKAK</sequence>
<comment type="similarity">
    <text evidence="1">Belongs to the sigma-70 factor family. ECF subfamily.</text>
</comment>
<keyword evidence="5" id="KW-0804">Transcription</keyword>
<accession>A0ABU5J5B1</accession>
<keyword evidence="4" id="KW-0238">DNA-binding</keyword>
<dbReference type="Gene3D" id="1.10.10.10">
    <property type="entry name" value="Winged helix-like DNA-binding domain superfamily/Winged helix DNA-binding domain"/>
    <property type="match status" value="1"/>
</dbReference>